<dbReference type="Proteomes" id="UP000002171">
    <property type="component" value="Unassembled WGS sequence"/>
</dbReference>
<comment type="caution">
    <text evidence="2">The sequence shown here is derived from an EMBL/GenBank/DDBJ whole genome shotgun (WGS) entry which is preliminary data.</text>
</comment>
<sequence>MVDVYSMEVLVPSLAMIAGMTAAMVWGFFKIRGLMNEDQKK</sequence>
<name>A0A7U8C3J3_NEPCE</name>
<evidence type="ECO:0000313" key="2">
    <source>
        <dbReference type="EMBL" id="EAR59799.1"/>
    </source>
</evidence>
<dbReference type="EMBL" id="AAOW01000032">
    <property type="protein sequence ID" value="EAR59799.1"/>
    <property type="molecule type" value="Genomic_DNA"/>
</dbReference>
<keyword evidence="3" id="KW-1185">Reference proteome</keyword>
<keyword evidence="1" id="KW-1133">Transmembrane helix</keyword>
<proteinExistence type="predicted"/>
<reference evidence="2 3" key="1">
    <citation type="submission" date="2006-02" db="EMBL/GenBank/DDBJ databases">
        <authorList>
            <person name="Pinhassi J."/>
            <person name="Pedros-Alio C."/>
            <person name="Ferriera S."/>
            <person name="Johnson J."/>
            <person name="Kravitz S."/>
            <person name="Halpern A."/>
            <person name="Remington K."/>
            <person name="Beeson K."/>
            <person name="Tran B."/>
            <person name="Rogers Y.-H."/>
            <person name="Friedman R."/>
            <person name="Venter J.C."/>
        </authorList>
    </citation>
    <scope>NUCLEOTIDE SEQUENCE [LARGE SCALE GENOMIC DNA]</scope>
    <source>
        <strain evidence="2 3">MED92</strain>
    </source>
</reference>
<dbReference type="RefSeq" id="WP_007022172.1">
    <property type="nucleotide sequence ID" value="NZ_CH724126.1"/>
</dbReference>
<protein>
    <submittedName>
        <fullName evidence="2">Uncharacterized protein</fullName>
    </submittedName>
</protein>
<evidence type="ECO:0000256" key="1">
    <source>
        <dbReference type="SAM" id="Phobius"/>
    </source>
</evidence>
<accession>A0A7U8C3J3</accession>
<gene>
    <name evidence="2" type="ORF">MED92_08555</name>
</gene>
<dbReference type="AlphaFoldDB" id="A0A7U8C3J3"/>
<keyword evidence="1" id="KW-0812">Transmembrane</keyword>
<keyword evidence="1" id="KW-0472">Membrane</keyword>
<feature type="transmembrane region" description="Helical" evidence="1">
    <location>
        <begin position="12"/>
        <end position="31"/>
    </location>
</feature>
<evidence type="ECO:0000313" key="3">
    <source>
        <dbReference type="Proteomes" id="UP000002171"/>
    </source>
</evidence>
<organism evidence="2 3">
    <name type="scientific">Neptuniibacter caesariensis</name>
    <dbReference type="NCBI Taxonomy" id="207954"/>
    <lineage>
        <taxon>Bacteria</taxon>
        <taxon>Pseudomonadati</taxon>
        <taxon>Pseudomonadota</taxon>
        <taxon>Gammaproteobacteria</taxon>
        <taxon>Oceanospirillales</taxon>
        <taxon>Oceanospirillaceae</taxon>
        <taxon>Neptuniibacter</taxon>
    </lineage>
</organism>